<sequence length="362" mass="39393">MNETTMLDMDAVRSTFPYLRERVYLNTAATGIMPLNIGEAVGRQLDGMFSRGYDAAEEWRSVSDSVKAKLARLMGVETQDIGFASSTSEVLNLVAWSVPVRAADQVVVCQDEFPTVLAVANTLSRRGAEVVTVAVDSETNRTAALASSIKRGGVVLVSHVHWQTGTEVDLQVLFEVCQAKRAFLVVDGIHGLGAVPVSAQFADVYAASTFKWLLSGFGLAISVTSLRLRQSLDPAFRGYSNPAPSRELQYSHSNYPGLTTLEFGLAYLEGLGWDNIYRRNRLLCRRLADGLAALGVPLVSPAGSAPIVSFRSGNARRLVEAMNAEGVSVAARGTNVRVSPHFYNDESDIDTFIERLKKLERN</sequence>
<dbReference type="Proteomes" id="UP001061991">
    <property type="component" value="Plasmid p_unnamed3"/>
</dbReference>
<keyword evidence="1" id="KW-0032">Aminotransferase</keyword>
<evidence type="ECO:0000313" key="2">
    <source>
        <dbReference type="Proteomes" id="UP001061991"/>
    </source>
</evidence>
<proteinExistence type="predicted"/>
<protein>
    <submittedName>
        <fullName evidence="1">Aminotransferase class V-fold PLP-dependent enzyme</fullName>
    </submittedName>
</protein>
<keyword evidence="2" id="KW-1185">Reference proteome</keyword>
<accession>A0ACD4CUW3</accession>
<keyword evidence="1" id="KW-0614">Plasmid</keyword>
<evidence type="ECO:0000313" key="1">
    <source>
        <dbReference type="EMBL" id="UXN57385.1"/>
    </source>
</evidence>
<name>A0ACD4CUW3_9HYPH</name>
<gene>
    <name evidence="1" type="ORF">N8E88_03230</name>
</gene>
<geneLocation type="plasmid" evidence="1 2">
    <name>p_unnamed3</name>
</geneLocation>
<reference evidence="1" key="1">
    <citation type="submission" date="2022-09" db="EMBL/GenBank/DDBJ databases">
        <title>Interaction between co-microsymbionts with complementary sets of symbiotic genes in legume-rhizobium systems.</title>
        <authorList>
            <person name="Safronova V."/>
            <person name="Sazanova A."/>
            <person name="Afonin A."/>
            <person name="Chirak E."/>
        </authorList>
    </citation>
    <scope>NUCLEOTIDE SEQUENCE</scope>
    <source>
        <strain evidence="1">A18/3m</strain>
    </source>
</reference>
<dbReference type="EMBL" id="CP104970">
    <property type="protein sequence ID" value="UXN57385.1"/>
    <property type="molecule type" value="Genomic_DNA"/>
</dbReference>
<organism evidence="1 2">
    <name type="scientific">Phyllobacterium zundukense</name>
    <dbReference type="NCBI Taxonomy" id="1867719"/>
    <lineage>
        <taxon>Bacteria</taxon>
        <taxon>Pseudomonadati</taxon>
        <taxon>Pseudomonadota</taxon>
        <taxon>Alphaproteobacteria</taxon>
        <taxon>Hyphomicrobiales</taxon>
        <taxon>Phyllobacteriaceae</taxon>
        <taxon>Phyllobacterium</taxon>
    </lineage>
</organism>
<keyword evidence="1" id="KW-0808">Transferase</keyword>